<evidence type="ECO:0000256" key="8">
    <source>
        <dbReference type="RuleBase" id="RU003857"/>
    </source>
</evidence>
<dbReference type="PRINTS" id="PR01333">
    <property type="entry name" value="2POREKCHANEL"/>
</dbReference>
<feature type="region of interest" description="Disordered" evidence="9">
    <location>
        <begin position="239"/>
        <end position="280"/>
    </location>
</feature>
<dbReference type="PANTHER" id="PTHR11003:SF330">
    <property type="entry name" value="POTASSIUM CHANNEL DOMAIN-CONTAINING PROTEIN"/>
    <property type="match status" value="1"/>
</dbReference>
<keyword evidence="4 10" id="KW-1133">Transmembrane helix</keyword>
<evidence type="ECO:0000259" key="11">
    <source>
        <dbReference type="Pfam" id="PF07885"/>
    </source>
</evidence>
<keyword evidence="7 8" id="KW-0407">Ion channel</keyword>
<feature type="domain" description="Potassium channel" evidence="11">
    <location>
        <begin position="130"/>
        <end position="231"/>
    </location>
</feature>
<dbReference type="GO" id="GO:0015271">
    <property type="term" value="F:outward rectifier potassium channel activity"/>
    <property type="evidence" value="ECO:0007669"/>
    <property type="project" value="TreeGrafter"/>
</dbReference>
<dbReference type="GO" id="GO:0022841">
    <property type="term" value="F:potassium ion leak channel activity"/>
    <property type="evidence" value="ECO:0007669"/>
    <property type="project" value="TreeGrafter"/>
</dbReference>
<dbReference type="EMBL" id="FN653162">
    <property type="protein sequence ID" value="CBY13132.1"/>
    <property type="molecule type" value="Genomic_DNA"/>
</dbReference>
<evidence type="ECO:0000256" key="4">
    <source>
        <dbReference type="ARBA" id="ARBA00022989"/>
    </source>
</evidence>
<comment type="subcellular location">
    <subcellularLocation>
        <location evidence="1">Membrane</location>
        <topology evidence="1">Multi-pass membrane protein</topology>
    </subcellularLocation>
</comment>
<keyword evidence="3 8" id="KW-0812">Transmembrane</keyword>
<evidence type="ECO:0000313" key="13">
    <source>
        <dbReference type="Proteomes" id="UP000001307"/>
    </source>
</evidence>
<sequence>MAGTEVWVWNQFRKTKPEGSDWNVTLSADNYVLLVDSITTVARDTGALLEHGCPENWTFKNAFYFVGTVITTIGYGNVAPKTKYGKMFCVVYALFGVPYFYYLMKVTGNYLHKFVKSAGFYRFRGKKTTITLYIVIGFAIFSVIPSIFFSKIEGWDFLDAFYFTIITLTTIGFGDLTPTAEFVTQTDGSFPVSGEFWMGVVSICYRIICLLWMLMGLSWLGGLIQIAVDVAFREDKDKNKKDLHEPVSRQFFDQTTQTSPNYSSQGPFSPRPRTPFSASK</sequence>
<feature type="transmembrane region" description="Helical" evidence="10">
    <location>
        <begin position="62"/>
        <end position="80"/>
    </location>
</feature>
<feature type="transmembrane region" description="Helical" evidence="10">
    <location>
        <begin position="87"/>
        <end position="104"/>
    </location>
</feature>
<dbReference type="GO" id="GO:0005886">
    <property type="term" value="C:plasma membrane"/>
    <property type="evidence" value="ECO:0007669"/>
    <property type="project" value="TreeGrafter"/>
</dbReference>
<evidence type="ECO:0000256" key="2">
    <source>
        <dbReference type="ARBA" id="ARBA00022448"/>
    </source>
</evidence>
<evidence type="ECO:0000256" key="9">
    <source>
        <dbReference type="SAM" id="MobiDB-lite"/>
    </source>
</evidence>
<evidence type="ECO:0000256" key="6">
    <source>
        <dbReference type="ARBA" id="ARBA00023136"/>
    </source>
</evidence>
<keyword evidence="5 8" id="KW-0406">Ion transport</keyword>
<dbReference type="InterPro" id="IPR003280">
    <property type="entry name" value="2pore_dom_K_chnl"/>
</dbReference>
<dbReference type="InterPro" id="IPR013099">
    <property type="entry name" value="K_chnl_dom"/>
</dbReference>
<feature type="transmembrane region" description="Helical" evidence="10">
    <location>
        <begin position="130"/>
        <end position="150"/>
    </location>
</feature>
<feature type="compositionally biased region" description="Polar residues" evidence="9">
    <location>
        <begin position="251"/>
        <end position="267"/>
    </location>
</feature>
<dbReference type="Gene3D" id="1.10.287.70">
    <property type="match status" value="1"/>
</dbReference>
<protein>
    <recommendedName>
        <fullName evidence="11">Potassium channel domain-containing protein</fullName>
    </recommendedName>
</protein>
<dbReference type="GO" id="GO:0030322">
    <property type="term" value="P:stabilization of membrane potential"/>
    <property type="evidence" value="ECO:0007669"/>
    <property type="project" value="TreeGrafter"/>
</dbReference>
<keyword evidence="13" id="KW-1185">Reference proteome</keyword>
<reference evidence="12" key="1">
    <citation type="journal article" date="2010" name="Science">
        <title>Plasticity of animal genome architecture unmasked by rapid evolution of a pelagic tunicate.</title>
        <authorList>
            <person name="Denoeud F."/>
            <person name="Henriet S."/>
            <person name="Mungpakdee S."/>
            <person name="Aury J.M."/>
            <person name="Da Silva C."/>
            <person name="Brinkmann H."/>
            <person name="Mikhaleva J."/>
            <person name="Olsen L.C."/>
            <person name="Jubin C."/>
            <person name="Canestro C."/>
            <person name="Bouquet J.M."/>
            <person name="Danks G."/>
            <person name="Poulain J."/>
            <person name="Campsteijn C."/>
            <person name="Adamski M."/>
            <person name="Cross I."/>
            <person name="Yadetie F."/>
            <person name="Muffato M."/>
            <person name="Louis A."/>
            <person name="Butcher S."/>
            <person name="Tsagkogeorga G."/>
            <person name="Konrad A."/>
            <person name="Singh S."/>
            <person name="Jensen M.F."/>
            <person name="Cong E.H."/>
            <person name="Eikeseth-Otteraa H."/>
            <person name="Noel B."/>
            <person name="Anthouard V."/>
            <person name="Porcel B.M."/>
            <person name="Kachouri-Lafond R."/>
            <person name="Nishino A."/>
            <person name="Ugolini M."/>
            <person name="Chourrout P."/>
            <person name="Nishida H."/>
            <person name="Aasland R."/>
            <person name="Huzurbazar S."/>
            <person name="Westhof E."/>
            <person name="Delsuc F."/>
            <person name="Lehrach H."/>
            <person name="Reinhardt R."/>
            <person name="Weissenbach J."/>
            <person name="Roy S.W."/>
            <person name="Artiguenave F."/>
            <person name="Postlethwait J.H."/>
            <person name="Manak J.R."/>
            <person name="Thompson E.M."/>
            <person name="Jaillon O."/>
            <person name="Du Pasquier L."/>
            <person name="Boudinot P."/>
            <person name="Liberles D.A."/>
            <person name="Volff J.N."/>
            <person name="Philippe H."/>
            <person name="Lenhard B."/>
            <person name="Roest Crollius H."/>
            <person name="Wincker P."/>
            <person name="Chourrout D."/>
        </authorList>
    </citation>
    <scope>NUCLEOTIDE SEQUENCE [LARGE SCALE GENOMIC DNA]</scope>
</reference>
<evidence type="ECO:0000256" key="1">
    <source>
        <dbReference type="ARBA" id="ARBA00004141"/>
    </source>
</evidence>
<accession>E4XTS0</accession>
<dbReference type="PANTHER" id="PTHR11003">
    <property type="entry name" value="POTASSIUM CHANNEL, SUBFAMILY K"/>
    <property type="match status" value="1"/>
</dbReference>
<keyword evidence="6 10" id="KW-0472">Membrane</keyword>
<evidence type="ECO:0000256" key="7">
    <source>
        <dbReference type="ARBA" id="ARBA00023303"/>
    </source>
</evidence>
<evidence type="ECO:0000256" key="5">
    <source>
        <dbReference type="ARBA" id="ARBA00023065"/>
    </source>
</evidence>
<gene>
    <name evidence="12" type="ORF">GSOID_T00003878001</name>
</gene>
<feature type="transmembrane region" description="Helical" evidence="10">
    <location>
        <begin position="157"/>
        <end position="176"/>
    </location>
</feature>
<keyword evidence="2 8" id="KW-0813">Transport</keyword>
<dbReference type="Proteomes" id="UP000001307">
    <property type="component" value="Unassembled WGS sequence"/>
</dbReference>
<evidence type="ECO:0000256" key="10">
    <source>
        <dbReference type="SAM" id="Phobius"/>
    </source>
</evidence>
<name>E4XTS0_OIKDI</name>
<dbReference type="AlphaFoldDB" id="E4XTS0"/>
<comment type="similarity">
    <text evidence="8">Belongs to the two pore domain potassium channel (TC 1.A.1.8) family.</text>
</comment>
<feature type="transmembrane region" description="Helical" evidence="10">
    <location>
        <begin position="196"/>
        <end position="215"/>
    </location>
</feature>
<evidence type="ECO:0000313" key="12">
    <source>
        <dbReference type="EMBL" id="CBY13132.1"/>
    </source>
</evidence>
<feature type="domain" description="Potassium channel" evidence="11">
    <location>
        <begin position="45"/>
        <end position="111"/>
    </location>
</feature>
<organism evidence="12">
    <name type="scientific">Oikopleura dioica</name>
    <name type="common">Tunicate</name>
    <dbReference type="NCBI Taxonomy" id="34765"/>
    <lineage>
        <taxon>Eukaryota</taxon>
        <taxon>Metazoa</taxon>
        <taxon>Chordata</taxon>
        <taxon>Tunicata</taxon>
        <taxon>Appendicularia</taxon>
        <taxon>Copelata</taxon>
        <taxon>Oikopleuridae</taxon>
        <taxon>Oikopleura</taxon>
    </lineage>
</organism>
<evidence type="ECO:0000256" key="3">
    <source>
        <dbReference type="ARBA" id="ARBA00022692"/>
    </source>
</evidence>
<dbReference type="SUPFAM" id="SSF81324">
    <property type="entry name" value="Voltage-gated potassium channels"/>
    <property type="match status" value="2"/>
</dbReference>
<dbReference type="InParanoid" id="E4XTS0"/>
<dbReference type="Pfam" id="PF07885">
    <property type="entry name" value="Ion_trans_2"/>
    <property type="match status" value="2"/>
</dbReference>
<proteinExistence type="inferred from homology"/>
<dbReference type="OrthoDB" id="297496at2759"/>